<sequence length="336" mass="39153">MKHPLVEQLIDAQLSFLDQEFTQSGTIKAEFNEFYLWFRKQPLKQLWSFDQINALLQKQVLDTAASSFLIEQITDHIRFALIHPVNDNTLIEDIIPVATIDKIAQYVASKSGHRKALIKRIVNNPSFSSMLTQLIHHSIQDYIDNSVMNKKVPGVGRFMKMGKSVLESVTDTNLDDTVKHYLQKNIIKISQLSEQVINQQFDDNKLYHFQANLWHKIKKIPIGVLRNYVEVNDLPNTVGMGHEIWDHIRQTDYLKKQVHDGILTWYVRNEERPFDLILNDINIDEALIQNELQALLEPVIQSMISSEHLKSRARIYLEKFYYSDETLKILNIESVI</sequence>
<keyword evidence="2" id="KW-1185">Reference proteome</keyword>
<reference evidence="1 2" key="1">
    <citation type="submission" date="2019-02" db="EMBL/GenBank/DDBJ databases">
        <title>The Batch Genome Submission of Acinetobacter spp. strains.</title>
        <authorList>
            <person name="Qin J."/>
            <person name="Hu Y."/>
            <person name="Ye H."/>
            <person name="Wei L."/>
            <person name="Feng Y."/>
            <person name="Zong Z."/>
        </authorList>
    </citation>
    <scope>NUCLEOTIDE SEQUENCE [LARGE SCALE GENOMIC DNA]</scope>
    <source>
        <strain evidence="1 2">WCHAW060049</strain>
    </source>
</reference>
<name>A0A4Q7ACE6_9GAMM</name>
<accession>A0A4Q7ACE6</accession>
<dbReference type="EMBL" id="SGSQ01000031">
    <property type="protein sequence ID" value="RZG43654.1"/>
    <property type="molecule type" value="Genomic_DNA"/>
</dbReference>
<comment type="caution">
    <text evidence="1">The sequence shown here is derived from an EMBL/GenBank/DDBJ whole genome shotgun (WGS) entry which is preliminary data.</text>
</comment>
<gene>
    <name evidence="1" type="ORF">EXU28_16860</name>
</gene>
<evidence type="ECO:0000313" key="2">
    <source>
        <dbReference type="Proteomes" id="UP000293863"/>
    </source>
</evidence>
<proteinExistence type="predicted"/>
<dbReference type="RefSeq" id="WP_130131361.1">
    <property type="nucleotide sequence ID" value="NZ_SGSQ01000031.1"/>
</dbReference>
<protein>
    <submittedName>
        <fullName evidence="1">Uncharacterized protein</fullName>
    </submittedName>
</protein>
<dbReference type="AlphaFoldDB" id="A0A4Q7ACE6"/>
<evidence type="ECO:0000313" key="1">
    <source>
        <dbReference type="EMBL" id="RZG43654.1"/>
    </source>
</evidence>
<dbReference type="Proteomes" id="UP000293863">
    <property type="component" value="Unassembled WGS sequence"/>
</dbReference>
<organism evidence="1 2">
    <name type="scientific">Acinetobacter wuhouensis</name>
    <dbReference type="NCBI Taxonomy" id="1879050"/>
    <lineage>
        <taxon>Bacteria</taxon>
        <taxon>Pseudomonadati</taxon>
        <taxon>Pseudomonadota</taxon>
        <taxon>Gammaproteobacteria</taxon>
        <taxon>Moraxellales</taxon>
        <taxon>Moraxellaceae</taxon>
        <taxon>Acinetobacter</taxon>
    </lineage>
</organism>